<dbReference type="InterPro" id="IPR000073">
    <property type="entry name" value="AB_hydrolase_1"/>
</dbReference>
<dbReference type="Gene3D" id="3.40.50.1820">
    <property type="entry name" value="alpha/beta hydrolase"/>
    <property type="match status" value="1"/>
</dbReference>
<organism evidence="2 3">
    <name type="scientific">Saccharothrix violaceirubra</name>
    <dbReference type="NCBI Taxonomy" id="413306"/>
    <lineage>
        <taxon>Bacteria</taxon>
        <taxon>Bacillati</taxon>
        <taxon>Actinomycetota</taxon>
        <taxon>Actinomycetes</taxon>
        <taxon>Pseudonocardiales</taxon>
        <taxon>Pseudonocardiaceae</taxon>
        <taxon>Saccharothrix</taxon>
    </lineage>
</organism>
<dbReference type="GO" id="GO:0016020">
    <property type="term" value="C:membrane"/>
    <property type="evidence" value="ECO:0007669"/>
    <property type="project" value="TreeGrafter"/>
</dbReference>
<dbReference type="PANTHER" id="PTHR43798:SF33">
    <property type="entry name" value="HYDROLASE, PUTATIVE (AFU_ORTHOLOGUE AFUA_2G14860)-RELATED"/>
    <property type="match status" value="1"/>
</dbReference>
<evidence type="ECO:0000313" key="2">
    <source>
        <dbReference type="EMBL" id="MBB4968298.1"/>
    </source>
</evidence>
<dbReference type="AlphaFoldDB" id="A0A7W7WZ09"/>
<dbReference type="GO" id="GO:0003824">
    <property type="term" value="F:catalytic activity"/>
    <property type="evidence" value="ECO:0007669"/>
    <property type="project" value="UniProtKB-ARBA"/>
</dbReference>
<comment type="caution">
    <text evidence="2">The sequence shown here is derived from an EMBL/GenBank/DDBJ whole genome shotgun (WGS) entry which is preliminary data.</text>
</comment>
<dbReference type="Pfam" id="PF00561">
    <property type="entry name" value="Abhydrolase_1"/>
    <property type="match status" value="1"/>
</dbReference>
<accession>A0A7W7WZ09</accession>
<dbReference type="Proteomes" id="UP000542674">
    <property type="component" value="Unassembled WGS sequence"/>
</dbReference>
<dbReference type="InterPro" id="IPR050266">
    <property type="entry name" value="AB_hydrolase_sf"/>
</dbReference>
<gene>
    <name evidence="2" type="ORF">F4559_005657</name>
</gene>
<keyword evidence="3" id="KW-1185">Reference proteome</keyword>
<feature type="domain" description="AB hydrolase-1" evidence="1">
    <location>
        <begin position="58"/>
        <end position="308"/>
    </location>
</feature>
<proteinExistence type="predicted"/>
<dbReference type="InterPro" id="IPR029058">
    <property type="entry name" value="AB_hydrolase_fold"/>
</dbReference>
<protein>
    <submittedName>
        <fullName evidence="2">Pimeloyl-ACP methyl ester carboxylesterase</fullName>
    </submittedName>
</protein>
<name>A0A7W7WZ09_9PSEU</name>
<evidence type="ECO:0000313" key="3">
    <source>
        <dbReference type="Proteomes" id="UP000542674"/>
    </source>
</evidence>
<dbReference type="SUPFAM" id="SSF53474">
    <property type="entry name" value="alpha/beta-Hydrolases"/>
    <property type="match status" value="1"/>
</dbReference>
<sequence>MTDTVEASRAPLTHVPLSTTPLPHLDTSIQPWPGDHLVVGGHLVHVRRTPGPDGATAVYVHGLGGSATNWTDLAAQLAGHVRGHAPDLPGFGRSEPVDGYDFSLAAHARVVASFVAGLDAGPVHLLGNSMGGAISMIVAATRPDLVRTLTLISPAVPDLRPSLRRVSDPRLPFAMLPVVGPRLRARLALVTPAERTRQMLRLCFAEPDIVPAHRIAQSDAEYAERSTQPWAGHALGRSTVELIRAWLAPRRRSLWVLAPRITAPTLVVWGTEDRLVSVRKAPRVARLLPRARLLVLPRTGHVAQMERPVTVARAVLGMWEAVAAGTW</sequence>
<reference evidence="2 3" key="1">
    <citation type="submission" date="2020-08" db="EMBL/GenBank/DDBJ databases">
        <title>Sequencing the genomes of 1000 actinobacteria strains.</title>
        <authorList>
            <person name="Klenk H.-P."/>
        </authorList>
    </citation>
    <scope>NUCLEOTIDE SEQUENCE [LARGE SCALE GENOMIC DNA]</scope>
    <source>
        <strain evidence="2 3">DSM 45084</strain>
    </source>
</reference>
<dbReference type="PANTHER" id="PTHR43798">
    <property type="entry name" value="MONOACYLGLYCEROL LIPASE"/>
    <property type="match status" value="1"/>
</dbReference>
<dbReference type="PRINTS" id="PR00111">
    <property type="entry name" value="ABHYDROLASE"/>
</dbReference>
<dbReference type="RefSeq" id="WP_184673732.1">
    <property type="nucleotide sequence ID" value="NZ_BAABAI010000028.1"/>
</dbReference>
<dbReference type="EMBL" id="JACHJS010000001">
    <property type="protein sequence ID" value="MBB4968298.1"/>
    <property type="molecule type" value="Genomic_DNA"/>
</dbReference>
<evidence type="ECO:0000259" key="1">
    <source>
        <dbReference type="Pfam" id="PF00561"/>
    </source>
</evidence>